<evidence type="ECO:0000313" key="8">
    <source>
        <dbReference type="Proteomes" id="UP001260872"/>
    </source>
</evidence>
<dbReference type="NCBIfam" id="TIGR01162">
    <property type="entry name" value="purE"/>
    <property type="match status" value="1"/>
</dbReference>
<evidence type="ECO:0000256" key="3">
    <source>
        <dbReference type="HAMAP-Rule" id="MF_01929"/>
    </source>
</evidence>
<dbReference type="EC" id="5.4.99.18" evidence="3 4"/>
<dbReference type="SUPFAM" id="SSF52255">
    <property type="entry name" value="N5-CAIR mutase (phosphoribosylaminoimidazole carboxylase, PurE)"/>
    <property type="match status" value="1"/>
</dbReference>
<organism evidence="7 8">
    <name type="scientific">Nesterenkonia flava</name>
    <dbReference type="NCBI Taxonomy" id="469799"/>
    <lineage>
        <taxon>Bacteria</taxon>
        <taxon>Bacillati</taxon>
        <taxon>Actinomycetota</taxon>
        <taxon>Actinomycetes</taxon>
        <taxon>Micrococcales</taxon>
        <taxon>Micrococcaceae</taxon>
        <taxon>Nesterenkonia</taxon>
    </lineage>
</organism>
<protein>
    <recommendedName>
        <fullName evidence="3 4">N5-carboxyaminoimidazole ribonucleotide mutase</fullName>
        <shortName evidence="3 4">N5-CAIR mutase</shortName>
        <ecNumber evidence="3 4">5.4.99.18</ecNumber>
    </recommendedName>
    <alternativeName>
        <fullName evidence="3">5-(carboxyamino)imidazole ribonucleotide mutase</fullName>
    </alternativeName>
</protein>
<dbReference type="PIRSF" id="PIRSF001338">
    <property type="entry name" value="AIR_carboxylase"/>
    <property type="match status" value="1"/>
</dbReference>
<dbReference type="SMART" id="SM01001">
    <property type="entry name" value="AIRC"/>
    <property type="match status" value="1"/>
</dbReference>
<evidence type="ECO:0000313" key="7">
    <source>
        <dbReference type="EMBL" id="MDR5710793.1"/>
    </source>
</evidence>
<dbReference type="HAMAP" id="MF_01929">
    <property type="entry name" value="PurE_classI"/>
    <property type="match status" value="1"/>
</dbReference>
<dbReference type="Gene3D" id="3.40.50.1970">
    <property type="match status" value="1"/>
</dbReference>
<dbReference type="PANTHER" id="PTHR23046:SF2">
    <property type="entry name" value="PHOSPHORIBOSYLAMINOIMIDAZOLE CARBOXYLASE"/>
    <property type="match status" value="1"/>
</dbReference>
<dbReference type="RefSeq" id="WP_310536217.1">
    <property type="nucleotide sequence ID" value="NZ_BAAAOC010000015.1"/>
</dbReference>
<dbReference type="Proteomes" id="UP001260872">
    <property type="component" value="Unassembled WGS sequence"/>
</dbReference>
<comment type="caution">
    <text evidence="7">The sequence shown here is derived from an EMBL/GenBank/DDBJ whole genome shotgun (WGS) entry which is preliminary data.</text>
</comment>
<accession>A0ABU1FRI3</accession>
<evidence type="ECO:0000256" key="4">
    <source>
        <dbReference type="PIRNR" id="PIRNR001338"/>
    </source>
</evidence>
<evidence type="ECO:0000256" key="1">
    <source>
        <dbReference type="ARBA" id="ARBA00022755"/>
    </source>
</evidence>
<dbReference type="GO" id="GO:0004638">
    <property type="term" value="F:phosphoribosylaminoimidazole carboxylase activity"/>
    <property type="evidence" value="ECO:0007669"/>
    <property type="project" value="UniProtKB-EC"/>
</dbReference>
<reference evidence="8" key="1">
    <citation type="submission" date="2023-07" db="EMBL/GenBank/DDBJ databases">
        <title>Description of three actinobacteria isolated from air of manufacturing shop in a pharmaceutical factory.</title>
        <authorList>
            <person name="Zhang D.-F."/>
        </authorList>
    </citation>
    <scope>NUCLEOTIDE SEQUENCE [LARGE SCALE GENOMIC DNA]</scope>
    <source>
        <strain evidence="8">CCTCC AB 207010</strain>
    </source>
</reference>
<dbReference type="Pfam" id="PF00731">
    <property type="entry name" value="AIRC"/>
    <property type="match status" value="1"/>
</dbReference>
<feature type="region of interest" description="Disordered" evidence="5">
    <location>
        <begin position="158"/>
        <end position="185"/>
    </location>
</feature>
<dbReference type="InterPro" id="IPR033747">
    <property type="entry name" value="PurE_ClassI"/>
</dbReference>
<feature type="domain" description="PurE" evidence="6">
    <location>
        <begin position="1"/>
        <end position="144"/>
    </location>
</feature>
<keyword evidence="7" id="KW-0456">Lyase</keyword>
<feature type="binding site" evidence="3">
    <location>
        <position position="33"/>
    </location>
    <ligand>
        <name>substrate</name>
    </ligand>
</feature>
<dbReference type="InterPro" id="IPR024694">
    <property type="entry name" value="PurE_prokaryotes"/>
</dbReference>
<dbReference type="EMBL" id="JAVKGT010000002">
    <property type="protein sequence ID" value="MDR5710793.1"/>
    <property type="molecule type" value="Genomic_DNA"/>
</dbReference>
<keyword evidence="2 3" id="KW-0413">Isomerase</keyword>
<dbReference type="InterPro" id="IPR000031">
    <property type="entry name" value="PurE_dom"/>
</dbReference>
<feature type="binding site" evidence="3">
    <location>
        <position position="3"/>
    </location>
    <ligand>
        <name>substrate</name>
    </ligand>
</feature>
<gene>
    <name evidence="3 7" type="primary">purE</name>
    <name evidence="7" type="ORF">RH857_01375</name>
</gene>
<feature type="binding site" evidence="3">
    <location>
        <position position="6"/>
    </location>
    <ligand>
        <name>substrate</name>
    </ligand>
</feature>
<proteinExistence type="inferred from homology"/>
<comment type="similarity">
    <text evidence="3">Belongs to the AIR carboxylase family. Class I subfamily.</text>
</comment>
<comment type="catalytic activity">
    <reaction evidence="3 4">
        <text>5-carboxyamino-1-(5-phospho-D-ribosyl)imidazole + H(+) = 5-amino-1-(5-phospho-D-ribosyl)imidazole-4-carboxylate</text>
        <dbReference type="Rhea" id="RHEA:13193"/>
        <dbReference type="ChEBI" id="CHEBI:15378"/>
        <dbReference type="ChEBI" id="CHEBI:58730"/>
        <dbReference type="ChEBI" id="CHEBI:77657"/>
        <dbReference type="EC" id="5.4.99.18"/>
    </reaction>
</comment>
<evidence type="ECO:0000256" key="2">
    <source>
        <dbReference type="ARBA" id="ARBA00023235"/>
    </source>
</evidence>
<evidence type="ECO:0000256" key="5">
    <source>
        <dbReference type="SAM" id="MobiDB-lite"/>
    </source>
</evidence>
<evidence type="ECO:0000259" key="6">
    <source>
        <dbReference type="SMART" id="SM01001"/>
    </source>
</evidence>
<dbReference type="PANTHER" id="PTHR23046">
    <property type="entry name" value="PHOSPHORIBOSYLAMINOIMIDAZOLE CARBOXYLASE CATALYTIC SUBUNIT"/>
    <property type="match status" value="1"/>
</dbReference>
<dbReference type="GO" id="GO:0034023">
    <property type="term" value="F:5-(carboxyamino)imidazole ribonucleotide mutase activity"/>
    <property type="evidence" value="ECO:0007669"/>
    <property type="project" value="UniProtKB-EC"/>
</dbReference>
<keyword evidence="1 3" id="KW-0658">Purine biosynthesis</keyword>
<sequence>MGSNSDWPTMKLAAEALEEFGIPFEADVVSAHRMAQEMIDYGKQAHTRGLKVIIAGAGGAAHLPGMLASVTPLPVIGVPVPLKHLDGMDSLLSIVQMPAGVPVATVSVGGARNAGLLAARILSTGSDELAAALQTKLVDFQAELAASAHAKGEALRTEAAQLSSYRPAPAHATPGRTSAEHDDVA</sequence>
<comment type="function">
    <text evidence="3 4">Catalyzes the conversion of N5-carboxyaminoimidazole ribonucleotide (N5-CAIR) to 4-carboxy-5-aminoimidazole ribonucleotide (CAIR).</text>
</comment>
<keyword evidence="8" id="KW-1185">Reference proteome</keyword>
<name>A0ABU1FRI3_9MICC</name>
<comment type="pathway">
    <text evidence="3 4">Purine metabolism; IMP biosynthesis via de novo pathway; 5-amino-1-(5-phospho-D-ribosyl)imidazole-4-carboxylate from 5-amino-1-(5-phospho-D-ribosyl)imidazole (N5-CAIR route): step 2/2.</text>
</comment>